<keyword evidence="4 10" id="KW-0067">ATP-binding</keyword>
<protein>
    <submittedName>
        <fullName evidence="10">Glycine betaine/L-proline ABC transporter ATP-binding protein</fullName>
    </submittedName>
</protein>
<dbReference type="InterPro" id="IPR046342">
    <property type="entry name" value="CBS_dom_sf"/>
</dbReference>
<dbReference type="SMART" id="SM00382">
    <property type="entry name" value="AAA"/>
    <property type="match status" value="1"/>
</dbReference>
<evidence type="ECO:0000256" key="4">
    <source>
        <dbReference type="ARBA" id="ARBA00022840"/>
    </source>
</evidence>
<dbReference type="GO" id="GO:0016887">
    <property type="term" value="F:ATP hydrolysis activity"/>
    <property type="evidence" value="ECO:0007669"/>
    <property type="project" value="InterPro"/>
</dbReference>
<evidence type="ECO:0000256" key="3">
    <source>
        <dbReference type="ARBA" id="ARBA00022741"/>
    </source>
</evidence>
<dbReference type="OrthoDB" id="9802264at2"/>
<dbReference type="Pfam" id="PF00571">
    <property type="entry name" value="CBS"/>
    <property type="match status" value="1"/>
</dbReference>
<gene>
    <name evidence="10" type="ORF">DTO57_02305</name>
</gene>
<feature type="domain" description="CBS" evidence="9">
    <location>
        <begin position="291"/>
        <end position="348"/>
    </location>
</feature>
<organism evidence="10 11">
    <name type="scientific">Microbacterium sorbitolivorans</name>
    <dbReference type="NCBI Taxonomy" id="1867410"/>
    <lineage>
        <taxon>Bacteria</taxon>
        <taxon>Bacillati</taxon>
        <taxon>Actinomycetota</taxon>
        <taxon>Actinomycetes</taxon>
        <taxon>Micrococcales</taxon>
        <taxon>Microbacteriaceae</taxon>
        <taxon>Microbacterium</taxon>
    </lineage>
</organism>
<dbReference type="SUPFAM" id="SSF54631">
    <property type="entry name" value="CBS-domain pair"/>
    <property type="match status" value="1"/>
</dbReference>
<dbReference type="PANTHER" id="PTHR43869">
    <property type="entry name" value="GLYCINE BETAINE/PROLINE BETAINE TRANSPORT SYSTEM ATP-BINDING PROTEIN PROV"/>
    <property type="match status" value="1"/>
</dbReference>
<keyword evidence="6 7" id="KW-0129">CBS domain</keyword>
<dbReference type="Pfam" id="PF00005">
    <property type="entry name" value="ABC_tran"/>
    <property type="match status" value="1"/>
</dbReference>
<dbReference type="PROSITE" id="PS00211">
    <property type="entry name" value="ABC_TRANSPORTER_1"/>
    <property type="match status" value="1"/>
</dbReference>
<dbReference type="InterPro" id="IPR005892">
    <property type="entry name" value="Gly-betaine_transp_ATP-bd"/>
</dbReference>
<dbReference type="InterPro" id="IPR051921">
    <property type="entry name" value="ABC_osmolyte_uptake_ATP-bind"/>
</dbReference>
<dbReference type="InterPro" id="IPR000644">
    <property type="entry name" value="CBS_dom"/>
</dbReference>
<dbReference type="PANTHER" id="PTHR43869:SF1">
    <property type="entry name" value="GLYCINE BETAINE_PROLINE BETAINE TRANSPORT SYSTEM ATP-BINDING PROTEIN PROV"/>
    <property type="match status" value="1"/>
</dbReference>
<evidence type="ECO:0000313" key="11">
    <source>
        <dbReference type="Proteomes" id="UP000253508"/>
    </source>
</evidence>
<dbReference type="GO" id="GO:0005524">
    <property type="term" value="F:ATP binding"/>
    <property type="evidence" value="ECO:0007669"/>
    <property type="project" value="UniProtKB-KW"/>
</dbReference>
<evidence type="ECO:0000256" key="6">
    <source>
        <dbReference type="ARBA" id="ARBA00023122"/>
    </source>
</evidence>
<dbReference type="CDD" id="cd03294">
    <property type="entry name" value="ABC_Pro_Gly_Betaine"/>
    <property type="match status" value="1"/>
</dbReference>
<dbReference type="AlphaFoldDB" id="A0A367Y6L1"/>
<name>A0A367Y6L1_9MICO</name>
<dbReference type="PROSITE" id="PS50893">
    <property type="entry name" value="ABC_TRANSPORTER_2"/>
    <property type="match status" value="1"/>
</dbReference>
<keyword evidence="5" id="KW-0029">Amino-acid transport</keyword>
<evidence type="ECO:0000256" key="7">
    <source>
        <dbReference type="PROSITE-ProRule" id="PRU00703"/>
    </source>
</evidence>
<dbReference type="EMBL" id="QORO01000001">
    <property type="protein sequence ID" value="RCK61496.1"/>
    <property type="molecule type" value="Genomic_DNA"/>
</dbReference>
<comment type="similarity">
    <text evidence="1">Belongs to the ABC transporter superfamily.</text>
</comment>
<dbReference type="InterPro" id="IPR027417">
    <property type="entry name" value="P-loop_NTPase"/>
</dbReference>
<dbReference type="GO" id="GO:0006865">
    <property type="term" value="P:amino acid transport"/>
    <property type="evidence" value="ECO:0007669"/>
    <property type="project" value="UniProtKB-KW"/>
</dbReference>
<evidence type="ECO:0000256" key="5">
    <source>
        <dbReference type="ARBA" id="ARBA00022970"/>
    </source>
</evidence>
<feature type="domain" description="ABC transporter" evidence="8">
    <location>
        <begin position="19"/>
        <end position="276"/>
    </location>
</feature>
<reference evidence="10 11" key="1">
    <citation type="submission" date="2018-07" db="EMBL/GenBank/DDBJ databases">
        <title>Microbacterium endoborsara sp. nov., a novel actinobacterium isolated from Borszczowia aralocaspica.</title>
        <authorList>
            <person name="An D."/>
        </authorList>
    </citation>
    <scope>NUCLEOTIDE SEQUENCE [LARGE SCALE GENOMIC DNA]</scope>
    <source>
        <strain evidence="10 11">C1.15228</strain>
    </source>
</reference>
<evidence type="ECO:0000256" key="2">
    <source>
        <dbReference type="ARBA" id="ARBA00022448"/>
    </source>
</evidence>
<evidence type="ECO:0000259" key="8">
    <source>
        <dbReference type="PROSITE" id="PS50893"/>
    </source>
</evidence>
<dbReference type="InterPro" id="IPR003593">
    <property type="entry name" value="AAA+_ATPase"/>
</dbReference>
<dbReference type="SUPFAM" id="SSF52540">
    <property type="entry name" value="P-loop containing nucleoside triphosphate hydrolases"/>
    <property type="match status" value="1"/>
</dbReference>
<dbReference type="GO" id="GO:0031460">
    <property type="term" value="P:glycine betaine transport"/>
    <property type="evidence" value="ECO:0007669"/>
    <property type="project" value="InterPro"/>
</dbReference>
<dbReference type="SMART" id="SM00116">
    <property type="entry name" value="CBS"/>
    <property type="match status" value="1"/>
</dbReference>
<dbReference type="GO" id="GO:0016020">
    <property type="term" value="C:membrane"/>
    <property type="evidence" value="ECO:0007669"/>
    <property type="project" value="InterPro"/>
</dbReference>
<dbReference type="InterPro" id="IPR003439">
    <property type="entry name" value="ABC_transporter-like_ATP-bd"/>
</dbReference>
<sequence length="443" mass="48505">MRRAGSKIHVSDTDTEVLVRAEGLFKVFGRRTHDAVEKLRKGTPRDQIDGVTAAVIDASFEVNRGEIFVVMGLSGSGKSTLIRMLNGLHDATAGKLQINGQEITTISDKKLREIRRSSISMVFQHFALLPHRTVIDNVAYPLEIQGVPQAKRLARAQEILDMVDLGSWGDKFPNELSGGMQQRVGIARALAADTDILLMDEAFSALDPLIRREMQEQLVELQQKLHKTIIFITHDLNEAMFLGDRIAVMRDGRIVQIGSPEDILTDPANDYVEQFVQDVDRARVLTAGNVMEKPRPVVSETSGPRTALRAMREPFLAAVFVVDRNRKLIGMVSDRDAVKAVRRGDRSLAGIIKPVPSVVQASDVLIDIFVPAVESPLPLAVVDEDERLVGVIPRVTLLAALGPGPDATGEITLPHEPVPTSIIDQVLADSEPDVPATDSKEAN</sequence>
<evidence type="ECO:0000256" key="1">
    <source>
        <dbReference type="ARBA" id="ARBA00005417"/>
    </source>
</evidence>
<evidence type="ECO:0000313" key="10">
    <source>
        <dbReference type="EMBL" id="RCK61496.1"/>
    </source>
</evidence>
<keyword evidence="2" id="KW-0813">Transport</keyword>
<evidence type="ECO:0000259" key="9">
    <source>
        <dbReference type="PROSITE" id="PS51371"/>
    </source>
</evidence>
<dbReference type="GO" id="GO:0006970">
    <property type="term" value="P:response to osmotic stress"/>
    <property type="evidence" value="ECO:0007669"/>
    <property type="project" value="UniProtKB-ARBA"/>
</dbReference>
<dbReference type="Gene3D" id="3.10.580.10">
    <property type="entry name" value="CBS-domain"/>
    <property type="match status" value="1"/>
</dbReference>
<dbReference type="FunFam" id="3.40.50.300:FF:000201">
    <property type="entry name" value="Glycine betaine/L-proline ABC transporter ATP-binding protein"/>
    <property type="match status" value="1"/>
</dbReference>
<keyword evidence="11" id="KW-1185">Reference proteome</keyword>
<dbReference type="NCBIfam" id="TIGR01186">
    <property type="entry name" value="proV"/>
    <property type="match status" value="1"/>
</dbReference>
<dbReference type="PROSITE" id="PS51371">
    <property type="entry name" value="CBS"/>
    <property type="match status" value="1"/>
</dbReference>
<dbReference type="InterPro" id="IPR017871">
    <property type="entry name" value="ABC_transporter-like_CS"/>
</dbReference>
<proteinExistence type="inferred from homology"/>
<accession>A0A367Y6L1</accession>
<keyword evidence="3" id="KW-0547">Nucleotide-binding</keyword>
<dbReference type="Proteomes" id="UP000253508">
    <property type="component" value="Unassembled WGS sequence"/>
</dbReference>
<dbReference type="Gene3D" id="3.40.50.300">
    <property type="entry name" value="P-loop containing nucleotide triphosphate hydrolases"/>
    <property type="match status" value="1"/>
</dbReference>
<comment type="caution">
    <text evidence="10">The sequence shown here is derived from an EMBL/GenBank/DDBJ whole genome shotgun (WGS) entry which is preliminary data.</text>
</comment>